<dbReference type="Gene3D" id="1.10.8.640">
    <property type="entry name" value="Cytochrome C biogenesis protein"/>
    <property type="match status" value="1"/>
</dbReference>
<proteinExistence type="inferred from homology"/>
<organism evidence="9">
    <name type="scientific">marine metagenome</name>
    <dbReference type="NCBI Taxonomy" id="408172"/>
    <lineage>
        <taxon>unclassified sequences</taxon>
        <taxon>metagenomes</taxon>
        <taxon>ecological metagenomes</taxon>
    </lineage>
</organism>
<dbReference type="InterPro" id="IPR005616">
    <property type="entry name" value="CcmH/CycL/Ccl2/NrfF_N"/>
</dbReference>
<dbReference type="GO" id="GO:0046872">
    <property type="term" value="F:metal ion binding"/>
    <property type="evidence" value="ECO:0007669"/>
    <property type="project" value="UniProtKB-KW"/>
</dbReference>
<evidence type="ECO:0000256" key="7">
    <source>
        <dbReference type="SAM" id="Phobius"/>
    </source>
</evidence>
<keyword evidence="4" id="KW-0732">Signal</keyword>
<evidence type="ECO:0000256" key="4">
    <source>
        <dbReference type="ARBA" id="ARBA00022729"/>
    </source>
</evidence>
<evidence type="ECO:0000256" key="5">
    <source>
        <dbReference type="ARBA" id="ARBA00022748"/>
    </source>
</evidence>
<dbReference type="EMBL" id="UINC01008524">
    <property type="protein sequence ID" value="SVA38338.1"/>
    <property type="molecule type" value="Genomic_DNA"/>
</dbReference>
<evidence type="ECO:0000313" key="9">
    <source>
        <dbReference type="EMBL" id="SVA38338.1"/>
    </source>
</evidence>
<keyword evidence="6" id="KW-0408">Iron</keyword>
<feature type="domain" description="CcmH/CycL/Ccl2/NrfF N-terminal" evidence="8">
    <location>
        <begin position="21"/>
        <end position="163"/>
    </location>
</feature>
<keyword evidence="7" id="KW-0472">Membrane</keyword>
<dbReference type="InterPro" id="IPR038297">
    <property type="entry name" value="CcmH/CycL/NrfF/Ccl2_sf"/>
</dbReference>
<keyword evidence="7" id="KW-0812">Transmembrane</keyword>
<reference evidence="9" key="1">
    <citation type="submission" date="2018-05" db="EMBL/GenBank/DDBJ databases">
        <authorList>
            <person name="Lanie J.A."/>
            <person name="Ng W.-L."/>
            <person name="Kazmierczak K.M."/>
            <person name="Andrzejewski T.M."/>
            <person name="Davidsen T.M."/>
            <person name="Wayne K.J."/>
            <person name="Tettelin H."/>
            <person name="Glass J.I."/>
            <person name="Rusch D."/>
            <person name="Podicherti R."/>
            <person name="Tsui H.-C.T."/>
            <person name="Winkler M.E."/>
        </authorList>
    </citation>
    <scope>NUCLEOTIDE SEQUENCE</scope>
</reference>
<dbReference type="CDD" id="cd16378">
    <property type="entry name" value="CcmH_N"/>
    <property type="match status" value="1"/>
</dbReference>
<accession>A0A381VF00</accession>
<keyword evidence="5" id="KW-0201">Cytochrome c-type biogenesis</keyword>
<evidence type="ECO:0000256" key="6">
    <source>
        <dbReference type="ARBA" id="ARBA00023004"/>
    </source>
</evidence>
<keyword evidence="7" id="KW-1133">Transmembrane helix</keyword>
<protein>
    <recommendedName>
        <fullName evidence="8">CcmH/CycL/Ccl2/NrfF N-terminal domain-containing protein</fullName>
    </recommendedName>
</protein>
<evidence type="ECO:0000256" key="1">
    <source>
        <dbReference type="ARBA" id="ARBA00010342"/>
    </source>
</evidence>
<name>A0A381VF00_9ZZZZ</name>
<feature type="transmembrane region" description="Helical" evidence="7">
    <location>
        <begin position="115"/>
        <end position="136"/>
    </location>
</feature>
<dbReference type="AlphaFoldDB" id="A0A381VF00"/>
<dbReference type="GO" id="GO:0005886">
    <property type="term" value="C:plasma membrane"/>
    <property type="evidence" value="ECO:0007669"/>
    <property type="project" value="TreeGrafter"/>
</dbReference>
<dbReference type="PANTHER" id="PTHR47870:SF1">
    <property type="entry name" value="CYTOCHROME C-TYPE BIOGENESIS PROTEIN CCMH"/>
    <property type="match status" value="1"/>
</dbReference>
<evidence type="ECO:0000256" key="2">
    <source>
        <dbReference type="ARBA" id="ARBA00022617"/>
    </source>
</evidence>
<dbReference type="Pfam" id="PF03918">
    <property type="entry name" value="CcmH"/>
    <property type="match status" value="1"/>
</dbReference>
<keyword evidence="2" id="KW-0349">Heme</keyword>
<keyword evidence="3" id="KW-0479">Metal-binding</keyword>
<dbReference type="InterPro" id="IPR051263">
    <property type="entry name" value="C-type_cytochrome_biogenesis"/>
</dbReference>
<sequence>MFLNNYQFRQEKSSEGWKLAFSFLCSLIVISMGCTSQIEITDEETRIKKLNKSIMCPVCPGESIDQSQNELAGYMRGIVRDQVDQGITDKEIRGYFVDRYGPVVLMEPPSSGIGMVAWVVPPVGLIVATIAVWITLNLMRRRNIRDKGSGEYTGEESLVSELSVEEFNRYAALFEKNVIEKESETETGNEDQ</sequence>
<comment type="similarity">
    <text evidence="1">Belongs to the CcmH/CycL/Ccl2/NrfF family.</text>
</comment>
<dbReference type="PANTHER" id="PTHR47870">
    <property type="entry name" value="CYTOCHROME C-TYPE BIOGENESIS PROTEIN CCMH"/>
    <property type="match status" value="1"/>
</dbReference>
<gene>
    <name evidence="9" type="ORF">METZ01_LOCUS91192</name>
</gene>
<dbReference type="GO" id="GO:0017004">
    <property type="term" value="P:cytochrome complex assembly"/>
    <property type="evidence" value="ECO:0007669"/>
    <property type="project" value="UniProtKB-KW"/>
</dbReference>
<evidence type="ECO:0000256" key="3">
    <source>
        <dbReference type="ARBA" id="ARBA00022723"/>
    </source>
</evidence>
<feature type="transmembrane region" description="Helical" evidence="7">
    <location>
        <begin position="20"/>
        <end position="38"/>
    </location>
</feature>
<evidence type="ECO:0000259" key="8">
    <source>
        <dbReference type="Pfam" id="PF03918"/>
    </source>
</evidence>